<gene>
    <name evidence="2" type="ORF">TELCIR_08029</name>
</gene>
<dbReference type="EMBL" id="KZ346383">
    <property type="protein sequence ID" value="PIO70128.1"/>
    <property type="molecule type" value="Genomic_DNA"/>
</dbReference>
<name>A0A2G9UIP6_TELCI</name>
<keyword evidence="3" id="KW-1185">Reference proteome</keyword>
<reference evidence="2 3" key="1">
    <citation type="submission" date="2015-09" db="EMBL/GenBank/DDBJ databases">
        <title>Draft genome of the parasitic nematode Teladorsagia circumcincta isolate WARC Sus (inbred).</title>
        <authorList>
            <person name="Mitreva M."/>
        </authorList>
    </citation>
    <scope>NUCLEOTIDE SEQUENCE [LARGE SCALE GENOMIC DNA]</scope>
    <source>
        <strain evidence="2 3">S</strain>
    </source>
</reference>
<keyword evidence="1" id="KW-0732">Signal</keyword>
<evidence type="ECO:0000313" key="3">
    <source>
        <dbReference type="Proteomes" id="UP000230423"/>
    </source>
</evidence>
<sequence>MNSQVTAFTFSLLILARINSADDLTKLSHHLVGKPVNPKTRSIMETGDFRRDFDRAGGVTMRNQESHRRVKRWLWGWGFGWRRPWTVGYPYGIGGYPYGGFGYPYGGLGYPYGAIGYPYGLIGYPYGGLGMMYG</sequence>
<protein>
    <submittedName>
        <fullName evidence="2">Sulfur globule protein CV3 domain protein</fullName>
    </submittedName>
</protein>
<evidence type="ECO:0000313" key="2">
    <source>
        <dbReference type="EMBL" id="PIO70128.1"/>
    </source>
</evidence>
<evidence type="ECO:0000256" key="1">
    <source>
        <dbReference type="SAM" id="SignalP"/>
    </source>
</evidence>
<organism evidence="2 3">
    <name type="scientific">Teladorsagia circumcincta</name>
    <name type="common">Brown stomach worm</name>
    <name type="synonym">Ostertagia circumcincta</name>
    <dbReference type="NCBI Taxonomy" id="45464"/>
    <lineage>
        <taxon>Eukaryota</taxon>
        <taxon>Metazoa</taxon>
        <taxon>Ecdysozoa</taxon>
        <taxon>Nematoda</taxon>
        <taxon>Chromadorea</taxon>
        <taxon>Rhabditida</taxon>
        <taxon>Rhabditina</taxon>
        <taxon>Rhabditomorpha</taxon>
        <taxon>Strongyloidea</taxon>
        <taxon>Trichostrongylidae</taxon>
        <taxon>Teladorsagia</taxon>
    </lineage>
</organism>
<feature type="chain" id="PRO_5013903500" evidence="1">
    <location>
        <begin position="22"/>
        <end position="134"/>
    </location>
</feature>
<dbReference type="Proteomes" id="UP000230423">
    <property type="component" value="Unassembled WGS sequence"/>
</dbReference>
<proteinExistence type="predicted"/>
<accession>A0A2G9UIP6</accession>
<dbReference type="AlphaFoldDB" id="A0A2G9UIP6"/>
<feature type="signal peptide" evidence="1">
    <location>
        <begin position="1"/>
        <end position="21"/>
    </location>
</feature>